<feature type="compositionally biased region" description="Polar residues" evidence="1">
    <location>
        <begin position="31"/>
        <end position="54"/>
    </location>
</feature>
<organism evidence="3 4">
    <name type="scientific">Polyporus arcularius HHB13444</name>
    <dbReference type="NCBI Taxonomy" id="1314778"/>
    <lineage>
        <taxon>Eukaryota</taxon>
        <taxon>Fungi</taxon>
        <taxon>Dikarya</taxon>
        <taxon>Basidiomycota</taxon>
        <taxon>Agaricomycotina</taxon>
        <taxon>Agaricomycetes</taxon>
        <taxon>Polyporales</taxon>
        <taxon>Polyporaceae</taxon>
        <taxon>Polyporus</taxon>
    </lineage>
</organism>
<keyword evidence="4" id="KW-1185">Reference proteome</keyword>
<feature type="compositionally biased region" description="Polar residues" evidence="1">
    <location>
        <begin position="283"/>
        <end position="304"/>
    </location>
</feature>
<dbReference type="InParanoid" id="A0A5C3P0S8"/>
<feature type="compositionally biased region" description="Polar residues" evidence="1">
    <location>
        <begin position="611"/>
        <end position="627"/>
    </location>
</feature>
<proteinExistence type="predicted"/>
<name>A0A5C3P0S8_9APHY</name>
<feature type="compositionally biased region" description="Polar residues" evidence="1">
    <location>
        <begin position="314"/>
        <end position="335"/>
    </location>
</feature>
<feature type="region of interest" description="Disordered" evidence="1">
    <location>
        <begin position="164"/>
        <end position="554"/>
    </location>
</feature>
<feature type="region of interest" description="Disordered" evidence="1">
    <location>
        <begin position="599"/>
        <end position="634"/>
    </location>
</feature>
<sequence length="1532" mass="168509">MQNITPREMTPSPSFQKQRTMKAHSMPIVPSVNQILAASQNGQMMYPQAQQPSPTASNSSHQSRRSPPPTSRISPTAPKLGSQTERTAERQNSPPPPSLHHAPHSTPAVPQLGSQSVPNPHHPRPVPRGAPPAFLSHFNQNSDDRWAVTEELMAEFEREHYNSHPAGTAGVAYAGGAASNGVKRRDSLNAPPKDPAVERVRAVDRASPKESEGGGPQAAKRQVSSQKEREMQMQAARESPKARERSGTVSSQHAQDTHARTPEYRGSPQYQTPIASPGERTAGYTQYVQEGYQSQPPQSATQTVPRKPVPATVSADSTSNRLTPPTASKLATTAHTPPLQGMGPRPPDRSLPLQEPEEDNGHDYEQDEPEYTDRHRSSPTPSSDLYPEGHTTRYDNRHEHRDDDDDDDDDDDGTLHEEGDDHLPHNKSSEGSESGFTPRSPSAILPERPRDPPYVVQATQYVETQKTIRAKHRSGTTDQLGMRSFDPALFERETVNSLRNGGQEAPAQRERASQSPPQQLPQPQAQAHTQSQSEPPRQQQQQQPHPQSEPHPYPVSLHHILDQRLGYGWNQSSAQSDDMQSLFDDPTSSYLQTFLRSASARPGAPVPPTPQSYTAAPSPSPLISATPSDVERRQIGSPYPYPFTHIRRSTVSGGMTAPSTSYDLNNPNVIREQIALQMQIYALNNGLAPASSESAFSPSSTPFPGPGYNPWAFVPAGGGLGVNGQSIAASIRSSPSHEPVNLPPPPMRGRGIRRQNGHLHPQQTARPARRVKPPPRVDSTQPRETSPEPSSGEETAGEERFIDPYVREFEVATKGKLAGDWDGTDVSVSQVSPQGDDDAEWVDEEDDLDEDLLDLEYHPQYVANAQKRRRRFDTRWDSLVQAFQALDRETDSTLVLLASPAHSTKLHALTSRSIRRDPALANSTALASVKRSFSHLAGQRRIARKAQRISLVERLSSNASADGSPGAGSPGEVDLRRALETALGSLGALQSIYDQREARWREEMRRLNDDRERVELLLGQALGTGVANLNGYGFPPAQPHMNGHGVPVRKSGLPATNCIMPIMDSEPATKVSLGFKAEQPGRGKTEGRGRSPTEEQKPLRTTTFEKLLATKDAQIAALQKEVASYRREMSGASSAQAGVNLKRSPSPSSWNGNDGPAGTRDDPLQICESDDEVATPVGPSLAVTRSHVRAAAQRRGKNDLGTIELSDSEHEVAPAASTVDPRRKRRKKTCTTDARPKKEPDVHVKTEAGVLQDSPPYKQRKLNHAVQDTKAEMEEEANLHARTTFEECPRLCDESDEAKPQAGNLINPKAEIKKEYLLKDEDLLELISPDALEAFPITLGEDKSATTVTRAQLSRRFGGGGMETFPRPNKNRIAMHGRSNFMCISLDWNPHGPQKPGHGGLFFETTVWPGDTWTANKKHSRTQTLFVKLKANQWLYLGEYELVGHTPLTVQQWHKLHEKVRSTWAHEISKSGWGTPIRARIHLRRSLGRNPAREEVETALGKFNEVSAEDVRDALDAGQEVSADFERGQETY</sequence>
<dbReference type="STRING" id="1314778.A0A5C3P0S8"/>
<feature type="compositionally biased region" description="Polar residues" evidence="1">
    <location>
        <begin position="1"/>
        <end position="18"/>
    </location>
</feature>
<reference evidence="3 4" key="1">
    <citation type="journal article" date="2019" name="Nat. Ecol. Evol.">
        <title>Megaphylogeny resolves global patterns of mushroom evolution.</title>
        <authorList>
            <person name="Varga T."/>
            <person name="Krizsan K."/>
            <person name="Foldi C."/>
            <person name="Dima B."/>
            <person name="Sanchez-Garcia M."/>
            <person name="Sanchez-Ramirez S."/>
            <person name="Szollosi G.J."/>
            <person name="Szarkandi J.G."/>
            <person name="Papp V."/>
            <person name="Albert L."/>
            <person name="Andreopoulos W."/>
            <person name="Angelini C."/>
            <person name="Antonin V."/>
            <person name="Barry K.W."/>
            <person name="Bougher N.L."/>
            <person name="Buchanan P."/>
            <person name="Buyck B."/>
            <person name="Bense V."/>
            <person name="Catcheside P."/>
            <person name="Chovatia M."/>
            <person name="Cooper J."/>
            <person name="Damon W."/>
            <person name="Desjardin D."/>
            <person name="Finy P."/>
            <person name="Geml J."/>
            <person name="Haridas S."/>
            <person name="Hughes K."/>
            <person name="Justo A."/>
            <person name="Karasinski D."/>
            <person name="Kautmanova I."/>
            <person name="Kiss B."/>
            <person name="Kocsube S."/>
            <person name="Kotiranta H."/>
            <person name="LaButti K.M."/>
            <person name="Lechner B.E."/>
            <person name="Liimatainen K."/>
            <person name="Lipzen A."/>
            <person name="Lukacs Z."/>
            <person name="Mihaltcheva S."/>
            <person name="Morgado L.N."/>
            <person name="Niskanen T."/>
            <person name="Noordeloos M.E."/>
            <person name="Ohm R.A."/>
            <person name="Ortiz-Santana B."/>
            <person name="Ovrebo C."/>
            <person name="Racz N."/>
            <person name="Riley R."/>
            <person name="Savchenko A."/>
            <person name="Shiryaev A."/>
            <person name="Soop K."/>
            <person name="Spirin V."/>
            <person name="Szebenyi C."/>
            <person name="Tomsovsky M."/>
            <person name="Tulloss R.E."/>
            <person name="Uehling J."/>
            <person name="Grigoriev I.V."/>
            <person name="Vagvolgyi C."/>
            <person name="Papp T."/>
            <person name="Martin F.M."/>
            <person name="Miettinen O."/>
            <person name="Hibbett D.S."/>
            <person name="Nagy L.G."/>
        </authorList>
    </citation>
    <scope>NUCLEOTIDE SEQUENCE [LARGE SCALE GENOMIC DNA]</scope>
    <source>
        <strain evidence="3 4">HHB13444</strain>
    </source>
</reference>
<feature type="compositionally biased region" description="Low complexity" evidence="1">
    <location>
        <begin position="513"/>
        <end position="546"/>
    </location>
</feature>
<dbReference type="Pfam" id="PF20411">
    <property type="entry name" value="DUF6697"/>
    <property type="match status" value="1"/>
</dbReference>
<protein>
    <recommendedName>
        <fullName evidence="2">DUF6697 domain-containing protein</fullName>
    </recommendedName>
</protein>
<dbReference type="EMBL" id="ML211408">
    <property type="protein sequence ID" value="TFK83255.1"/>
    <property type="molecule type" value="Genomic_DNA"/>
</dbReference>
<evidence type="ECO:0000313" key="3">
    <source>
        <dbReference type="EMBL" id="TFK83255.1"/>
    </source>
</evidence>
<feature type="compositionally biased region" description="Acidic residues" evidence="1">
    <location>
        <begin position="402"/>
        <end position="412"/>
    </location>
</feature>
<feature type="compositionally biased region" description="Low complexity" evidence="1">
    <location>
        <begin position="166"/>
        <end position="181"/>
    </location>
</feature>
<feature type="region of interest" description="Disordered" evidence="1">
    <location>
        <begin position="1208"/>
        <end position="1242"/>
    </location>
</feature>
<feature type="region of interest" description="Disordered" evidence="1">
    <location>
        <begin position="1073"/>
        <end position="1100"/>
    </location>
</feature>
<evidence type="ECO:0000256" key="1">
    <source>
        <dbReference type="SAM" id="MobiDB-lite"/>
    </source>
</evidence>
<feature type="region of interest" description="Disordered" evidence="1">
    <location>
        <begin position="1129"/>
        <end position="1161"/>
    </location>
</feature>
<evidence type="ECO:0000259" key="2">
    <source>
        <dbReference type="Pfam" id="PF20411"/>
    </source>
</evidence>
<feature type="compositionally biased region" description="Basic and acidic residues" evidence="1">
    <location>
        <begin position="390"/>
        <end position="401"/>
    </location>
</feature>
<feature type="compositionally biased region" description="Basic and acidic residues" evidence="1">
    <location>
        <begin position="1079"/>
        <end position="1098"/>
    </location>
</feature>
<accession>A0A5C3P0S8</accession>
<feature type="domain" description="DUF6697" evidence="2">
    <location>
        <begin position="1347"/>
        <end position="1521"/>
    </location>
</feature>
<feature type="compositionally biased region" description="Basic and acidic residues" evidence="1">
    <location>
        <begin position="195"/>
        <end position="212"/>
    </location>
</feature>
<feature type="region of interest" description="Disordered" evidence="1">
    <location>
        <begin position="731"/>
        <end position="803"/>
    </location>
</feature>
<gene>
    <name evidence="3" type="ORF">K466DRAFT_567961</name>
</gene>
<feature type="compositionally biased region" description="Basic and acidic residues" evidence="1">
    <location>
        <begin position="413"/>
        <end position="430"/>
    </location>
</feature>
<feature type="compositionally biased region" description="Polar residues" evidence="1">
    <location>
        <begin position="1131"/>
        <end position="1152"/>
    </location>
</feature>
<evidence type="ECO:0000313" key="4">
    <source>
        <dbReference type="Proteomes" id="UP000308197"/>
    </source>
</evidence>
<dbReference type="Proteomes" id="UP000308197">
    <property type="component" value="Unassembled WGS sequence"/>
</dbReference>
<feature type="compositionally biased region" description="Polar residues" evidence="1">
    <location>
        <begin position="431"/>
        <end position="440"/>
    </location>
</feature>
<feature type="compositionally biased region" description="Polar residues" evidence="1">
    <location>
        <begin position="457"/>
        <end position="467"/>
    </location>
</feature>
<feature type="region of interest" description="Disordered" evidence="1">
    <location>
        <begin position="1"/>
        <end position="142"/>
    </location>
</feature>
<feature type="region of interest" description="Disordered" evidence="1">
    <location>
        <begin position="818"/>
        <end position="840"/>
    </location>
</feature>
<dbReference type="InterPro" id="IPR046520">
    <property type="entry name" value="DUF6697"/>
</dbReference>